<dbReference type="InterPro" id="IPR048433">
    <property type="entry name" value="YNCE-like_beta-prop"/>
</dbReference>
<proteinExistence type="predicted"/>
<feature type="domain" description="PKD" evidence="2">
    <location>
        <begin position="362"/>
        <end position="445"/>
    </location>
</feature>
<dbReference type="InterPro" id="IPR015943">
    <property type="entry name" value="WD40/YVTN_repeat-like_dom_sf"/>
</dbReference>
<dbReference type="PANTHER" id="PTHR47197">
    <property type="entry name" value="PROTEIN NIRF"/>
    <property type="match status" value="1"/>
</dbReference>
<name>A0A0E3WXG3_METBA</name>
<dbReference type="SMART" id="SM00089">
    <property type="entry name" value="PKD"/>
    <property type="match status" value="4"/>
</dbReference>
<dbReference type="Pfam" id="PF21783">
    <property type="entry name" value="YNCE"/>
    <property type="match status" value="2"/>
</dbReference>
<dbReference type="InterPro" id="IPR022409">
    <property type="entry name" value="PKD/Chitinase_dom"/>
</dbReference>
<reference evidence="3" key="1">
    <citation type="submission" date="2014-07" db="EMBL/GenBank/DDBJ databases">
        <title>Methanogenic archaea and the global carbon cycle.</title>
        <authorList>
            <person name="Henriksen J.R."/>
            <person name="Luke J."/>
            <person name="Reinhart S."/>
            <person name="Benedict M.N."/>
            <person name="Youngblut N.D."/>
            <person name="Metcalf M.E."/>
            <person name="Whitaker R.J."/>
            <person name="Metcalf W.W."/>
        </authorList>
    </citation>
    <scope>NUCLEOTIDE SEQUENCE [LARGE SCALE GENOMIC DNA]</scope>
    <source>
        <strain evidence="3">3</strain>
    </source>
</reference>
<evidence type="ECO:0000313" key="3">
    <source>
        <dbReference type="EMBL" id="AKB82590.1"/>
    </source>
</evidence>
<dbReference type="Gene3D" id="2.60.40.10">
    <property type="entry name" value="Immunoglobulins"/>
    <property type="match status" value="4"/>
</dbReference>
<dbReference type="InterPro" id="IPR011964">
    <property type="entry name" value="YVTN_b-propeller_repeat"/>
</dbReference>
<keyword evidence="1" id="KW-0732">Signal</keyword>
<dbReference type="InterPro" id="IPR001680">
    <property type="entry name" value="WD40_rpt"/>
</dbReference>
<dbReference type="PROSITE" id="PS50093">
    <property type="entry name" value="PKD"/>
    <property type="match status" value="4"/>
</dbReference>
<feature type="domain" description="PKD" evidence="2">
    <location>
        <begin position="304"/>
        <end position="363"/>
    </location>
</feature>
<dbReference type="STRING" id="1434107.MSBR3_2012"/>
<dbReference type="InterPro" id="IPR000033">
    <property type="entry name" value="LDLR_classB_rpt"/>
</dbReference>
<dbReference type="InterPro" id="IPR013783">
    <property type="entry name" value="Ig-like_fold"/>
</dbReference>
<dbReference type="FunFam" id="2.60.40.10:FF:000270">
    <property type="entry name" value="Cell surface protein"/>
    <property type="match status" value="4"/>
</dbReference>
<evidence type="ECO:0000313" key="4">
    <source>
        <dbReference type="Proteomes" id="UP000033066"/>
    </source>
</evidence>
<feature type="domain" description="PKD" evidence="2">
    <location>
        <begin position="444"/>
        <end position="527"/>
    </location>
</feature>
<dbReference type="EMBL" id="CP009517">
    <property type="protein sequence ID" value="AKB82590.1"/>
    <property type="molecule type" value="Genomic_DNA"/>
</dbReference>
<dbReference type="PATRIC" id="fig|1434107.4.peg.2582"/>
<dbReference type="SMART" id="SM00135">
    <property type="entry name" value="LY"/>
    <property type="match status" value="4"/>
</dbReference>
<dbReference type="InterPro" id="IPR000601">
    <property type="entry name" value="PKD_dom"/>
</dbReference>
<keyword evidence="4" id="KW-1185">Reference proteome</keyword>
<dbReference type="SUPFAM" id="SSF50974">
    <property type="entry name" value="Nitrous oxide reductase, N-terminal domain"/>
    <property type="match status" value="1"/>
</dbReference>
<evidence type="ECO:0000259" key="2">
    <source>
        <dbReference type="PROSITE" id="PS50093"/>
    </source>
</evidence>
<dbReference type="InterPro" id="IPR051200">
    <property type="entry name" value="Host-pathogen_enzymatic-act"/>
</dbReference>
<evidence type="ECO:0000256" key="1">
    <source>
        <dbReference type="ARBA" id="ARBA00022729"/>
    </source>
</evidence>
<dbReference type="CDD" id="cd05819">
    <property type="entry name" value="NHL"/>
    <property type="match status" value="1"/>
</dbReference>
<dbReference type="Gene3D" id="2.130.10.10">
    <property type="entry name" value="YVTN repeat-like/Quinoprotein amine dehydrogenase"/>
    <property type="match status" value="2"/>
</dbReference>
<protein>
    <submittedName>
        <fullName evidence="3">Chitin binding protein</fullName>
    </submittedName>
</protein>
<dbReference type="NCBIfam" id="TIGR02276">
    <property type="entry name" value="beta_rpt_yvtn"/>
    <property type="match status" value="6"/>
</dbReference>
<sequence length="618" mass="64590">MDTVITTIPVGSNPDGVAVNPTGKVYVTNNGDNTISVIDTATNTVTATVLVGSNPDGVAVNPAGTRVYVTNANSDTVSVIDTATNKVTATVPVGSYPWGVAVNPDGTKAYAVNYNSNTVSVIDTATNKVAATISVEEYPSGVAVSPTGTKAYVTNNYNVSVIDTTTNKVTATVPVGSLAWGIAVNPDGTKVYVTNSDNDTVSVIDTATNKVTATVPVGSGPEGIAVNPDGTKVYVANYYSGTISVINTTTNNVTATINIGYYPVAFGQFIGSVPVPEPVIPVANFSSNVTAGYAPLSVKFVDISKNATEWKWDFGDGTTSTQQSPVHKYSKAGTYTVNLTVKNAEGSNTTIKTDYIKVTAKPVANFTSSVTSGKVPLNVVFTDTSTGTPAGWKWNFGDGTTSTQQKPTHKYSKAGTYTVNLTVKNAAGSNTATKTDYISVTEKPVANFTSSVTSGKLPLSVTFTDKSTGTPTKWKWSFGDGTTSTQQNPIHKYSKAGTYTVNLTVTNTIGSITVTKTNYIKVVTKPVADFTSSVTSGKAPINIAFSDTSTETPIKWQWNFGDGTTSTQQNPIHKYSKAGTYTVNLTVTNAAGSNTATKTNYIKVIEKPIAAISAKSTS</sequence>
<accession>A0A0E3WXG3</accession>
<dbReference type="InterPro" id="IPR035986">
    <property type="entry name" value="PKD_dom_sf"/>
</dbReference>
<dbReference type="Proteomes" id="UP000033066">
    <property type="component" value="Chromosome"/>
</dbReference>
<dbReference type="SUPFAM" id="SSF49299">
    <property type="entry name" value="PKD domain"/>
    <property type="match status" value="4"/>
</dbReference>
<gene>
    <name evidence="3" type="ORF">MSBR3_2012</name>
</gene>
<feature type="domain" description="PKD" evidence="2">
    <location>
        <begin position="526"/>
        <end position="609"/>
    </location>
</feature>
<dbReference type="PANTHER" id="PTHR47197:SF3">
    <property type="entry name" value="DIHYDRO-HEME D1 DEHYDROGENASE"/>
    <property type="match status" value="1"/>
</dbReference>
<dbReference type="KEGG" id="mbak:MSBR3_2012"/>
<dbReference type="HOGENOM" id="CLU_009318_5_1_2"/>
<organism evidence="3 4">
    <name type="scientific">Methanosarcina barkeri 3</name>
    <dbReference type="NCBI Taxonomy" id="1434107"/>
    <lineage>
        <taxon>Archaea</taxon>
        <taxon>Methanobacteriati</taxon>
        <taxon>Methanobacteriota</taxon>
        <taxon>Stenosarchaea group</taxon>
        <taxon>Methanomicrobia</taxon>
        <taxon>Methanosarcinales</taxon>
        <taxon>Methanosarcinaceae</taxon>
        <taxon>Methanosarcina</taxon>
    </lineage>
</organism>
<dbReference type="SMART" id="SM00320">
    <property type="entry name" value="WD40"/>
    <property type="match status" value="4"/>
</dbReference>
<dbReference type="AlphaFoldDB" id="A0A0E3WXG3"/>
<dbReference type="Pfam" id="PF18911">
    <property type="entry name" value="PKD_4"/>
    <property type="match status" value="4"/>
</dbReference>
<dbReference type="InterPro" id="IPR011045">
    <property type="entry name" value="N2O_reductase_N"/>
</dbReference>
<dbReference type="CDD" id="cd00146">
    <property type="entry name" value="PKD"/>
    <property type="match status" value="4"/>
</dbReference>